<accession>A0ABS2NYE1</accession>
<protein>
    <submittedName>
        <fullName evidence="1">Uncharacterized protein</fullName>
    </submittedName>
</protein>
<evidence type="ECO:0000313" key="1">
    <source>
        <dbReference type="EMBL" id="MBM7619538.1"/>
    </source>
</evidence>
<dbReference type="RefSeq" id="WP_204414608.1">
    <property type="nucleotide sequence ID" value="NZ_JAFBED010000002.1"/>
</dbReference>
<dbReference type="Proteomes" id="UP000737402">
    <property type="component" value="Unassembled WGS sequence"/>
</dbReference>
<keyword evidence="2" id="KW-1185">Reference proteome</keyword>
<evidence type="ECO:0000313" key="2">
    <source>
        <dbReference type="Proteomes" id="UP000737402"/>
    </source>
</evidence>
<reference evidence="1 2" key="1">
    <citation type="submission" date="2021-01" db="EMBL/GenBank/DDBJ databases">
        <title>Genomic Encyclopedia of Type Strains, Phase IV (KMG-IV): sequencing the most valuable type-strain genomes for metagenomic binning, comparative biology and taxonomic classification.</title>
        <authorList>
            <person name="Goeker M."/>
        </authorList>
    </citation>
    <scope>NUCLEOTIDE SEQUENCE [LARGE SCALE GENOMIC DNA]</scope>
    <source>
        <strain evidence="1 2">DSM 25879</strain>
    </source>
</reference>
<dbReference type="EMBL" id="JAFBED010000002">
    <property type="protein sequence ID" value="MBM7619538.1"/>
    <property type="molecule type" value="Genomic_DNA"/>
</dbReference>
<comment type="caution">
    <text evidence="1">The sequence shown here is derived from an EMBL/GenBank/DDBJ whole genome shotgun (WGS) entry which is preliminary data.</text>
</comment>
<proteinExistence type="predicted"/>
<name>A0ABS2NYE1_9BACI</name>
<organism evidence="1 2">
    <name type="scientific">Sutcliffiella tianshenii</name>
    <dbReference type="NCBI Taxonomy" id="1463404"/>
    <lineage>
        <taxon>Bacteria</taxon>
        <taxon>Bacillati</taxon>
        <taxon>Bacillota</taxon>
        <taxon>Bacilli</taxon>
        <taxon>Bacillales</taxon>
        <taxon>Bacillaceae</taxon>
        <taxon>Sutcliffiella</taxon>
    </lineage>
</organism>
<sequence length="300" mass="34348">MEYIIDQANIVKSDSSFITASMLVKDDSIQLIKDTILSTKLMRMNFSSYVMTPGHVMIVDELPAMAFHDFKNHIIDHYLSRGCTTLLSVFTIQHEKEFKQKLKLAKSYLFNSPIDYYFAIRVPIEKLTPSLVRMCKRHRLPAVFLEINDGNSLGNVAWGWIKEALYQFPVTFIPCLRKAADSSKQIKKAWKAIMKEERLPHLIECPEAGKALKKEMLMMLGIYPKKGDLRVGGELNYNLFVYPEDRIVETIEDLDYDSHIPEITVHRGIILKAGEAISFRPGFGNECAVTVPGHFMEGRR</sequence>
<gene>
    <name evidence="1" type="ORF">JOC95_001387</name>
</gene>